<evidence type="ECO:0000313" key="11">
    <source>
        <dbReference type="EMBL" id="KYO27058.1"/>
    </source>
</evidence>
<dbReference type="InterPro" id="IPR017766">
    <property type="entry name" value="Sphingomyelinase/PLipase_C"/>
</dbReference>
<dbReference type="UniPathway" id="UPA00222"/>
<comment type="similarity">
    <text evidence="3">Belongs to the neutral sphingomyelinase family.</text>
</comment>
<accession>A0A151MR93</accession>
<dbReference type="GO" id="GO:0016020">
    <property type="term" value="C:membrane"/>
    <property type="evidence" value="ECO:0007669"/>
    <property type="project" value="GOC"/>
</dbReference>
<evidence type="ECO:0000256" key="6">
    <source>
        <dbReference type="ARBA" id="ARBA00022919"/>
    </source>
</evidence>
<evidence type="ECO:0000256" key="9">
    <source>
        <dbReference type="SAM" id="Phobius"/>
    </source>
</evidence>
<dbReference type="EC" id="3.1.4.12" evidence="4"/>
<evidence type="ECO:0000256" key="5">
    <source>
        <dbReference type="ARBA" id="ARBA00022801"/>
    </source>
</evidence>
<protein>
    <recommendedName>
        <fullName evidence="4">sphingomyelin phosphodiesterase</fullName>
        <ecNumber evidence="4">3.1.4.12</ecNumber>
    </recommendedName>
</protein>
<keyword evidence="6" id="KW-0443">Lipid metabolism</keyword>
<dbReference type="SUPFAM" id="SSF56219">
    <property type="entry name" value="DNase I-like"/>
    <property type="match status" value="1"/>
</dbReference>
<reference evidence="11 12" key="1">
    <citation type="journal article" date="2012" name="Genome Biol.">
        <title>Sequencing three crocodilian genomes to illuminate the evolution of archosaurs and amniotes.</title>
        <authorList>
            <person name="St John J.A."/>
            <person name="Braun E.L."/>
            <person name="Isberg S.R."/>
            <person name="Miles L.G."/>
            <person name="Chong A.Y."/>
            <person name="Gongora J."/>
            <person name="Dalzell P."/>
            <person name="Moran C."/>
            <person name="Bed'hom B."/>
            <person name="Abzhanov A."/>
            <person name="Burgess S.C."/>
            <person name="Cooksey A.M."/>
            <person name="Castoe T.A."/>
            <person name="Crawford N.G."/>
            <person name="Densmore L.D."/>
            <person name="Drew J.C."/>
            <person name="Edwards S.V."/>
            <person name="Faircloth B.C."/>
            <person name="Fujita M.K."/>
            <person name="Greenwold M.J."/>
            <person name="Hoffmann F.G."/>
            <person name="Howard J.M."/>
            <person name="Iguchi T."/>
            <person name="Janes D.E."/>
            <person name="Khan S.Y."/>
            <person name="Kohno S."/>
            <person name="de Koning A.J."/>
            <person name="Lance S.L."/>
            <person name="McCarthy F.M."/>
            <person name="McCormack J.E."/>
            <person name="Merchant M.E."/>
            <person name="Peterson D.G."/>
            <person name="Pollock D.D."/>
            <person name="Pourmand N."/>
            <person name="Raney B.J."/>
            <person name="Roessler K.A."/>
            <person name="Sanford J.R."/>
            <person name="Sawyer R.H."/>
            <person name="Schmidt C.J."/>
            <person name="Triplett E.W."/>
            <person name="Tuberville T.D."/>
            <person name="Venegas-Anaya M."/>
            <person name="Howard J.T."/>
            <person name="Jarvis E.D."/>
            <person name="Guillette L.J.Jr."/>
            <person name="Glenn T.C."/>
            <person name="Green R.E."/>
            <person name="Ray D.A."/>
        </authorList>
    </citation>
    <scope>NUCLEOTIDE SEQUENCE [LARGE SCALE GENOMIC DNA]</scope>
    <source>
        <strain evidence="11">KSC_2009_1</strain>
    </source>
</reference>
<evidence type="ECO:0000256" key="7">
    <source>
        <dbReference type="ARBA" id="ARBA00047268"/>
    </source>
</evidence>
<gene>
    <name evidence="11" type="primary">SMPD5</name>
    <name evidence="11" type="ORF">Y1Q_0018122</name>
</gene>
<proteinExistence type="inferred from homology"/>
<dbReference type="CDD" id="cd09078">
    <property type="entry name" value="nSMase"/>
    <property type="match status" value="1"/>
</dbReference>
<keyword evidence="6" id="KW-0746">Sphingolipid metabolism</keyword>
<dbReference type="Pfam" id="PF03372">
    <property type="entry name" value="Exo_endo_phos"/>
    <property type="match status" value="1"/>
</dbReference>
<keyword evidence="9" id="KW-0472">Membrane</keyword>
<dbReference type="AlphaFoldDB" id="A0A151MR93"/>
<dbReference type="GO" id="GO:0004767">
    <property type="term" value="F:sphingomyelin phosphodiesterase activity"/>
    <property type="evidence" value="ECO:0007669"/>
    <property type="project" value="UniProtKB-EC"/>
</dbReference>
<dbReference type="PANTHER" id="PTHR16320:SF9">
    <property type="entry name" value="SPHINGOMYELIN PHOSPHODIESTERASE 5"/>
    <property type="match status" value="1"/>
</dbReference>
<dbReference type="KEGG" id="amj:106737561"/>
<comment type="catalytic activity">
    <reaction evidence="7">
        <text>a sphingomyelin + H2O = phosphocholine + an N-acylsphing-4-enine + H(+)</text>
        <dbReference type="Rhea" id="RHEA:19253"/>
        <dbReference type="ChEBI" id="CHEBI:15377"/>
        <dbReference type="ChEBI" id="CHEBI:15378"/>
        <dbReference type="ChEBI" id="CHEBI:17636"/>
        <dbReference type="ChEBI" id="CHEBI:52639"/>
        <dbReference type="ChEBI" id="CHEBI:295975"/>
        <dbReference type="EC" id="3.1.4.12"/>
    </reaction>
    <physiologicalReaction direction="left-to-right" evidence="7">
        <dbReference type="Rhea" id="RHEA:19254"/>
    </physiologicalReaction>
</comment>
<evidence type="ECO:0000259" key="10">
    <source>
        <dbReference type="Pfam" id="PF03372"/>
    </source>
</evidence>
<evidence type="ECO:0000256" key="3">
    <source>
        <dbReference type="ARBA" id="ARBA00006335"/>
    </source>
</evidence>
<dbReference type="InterPro" id="IPR005135">
    <property type="entry name" value="Endo/exonuclease/phosphatase"/>
</dbReference>
<comment type="catalytic activity">
    <reaction evidence="8">
        <text>N-(hexadecanoyl)-sphing-4-enine-1-phosphocholine + H2O = N-hexadecanoylsphing-4-enine + phosphocholine + H(+)</text>
        <dbReference type="Rhea" id="RHEA:45644"/>
        <dbReference type="ChEBI" id="CHEBI:15377"/>
        <dbReference type="ChEBI" id="CHEBI:15378"/>
        <dbReference type="ChEBI" id="CHEBI:72959"/>
        <dbReference type="ChEBI" id="CHEBI:78646"/>
        <dbReference type="ChEBI" id="CHEBI:295975"/>
    </reaction>
    <physiologicalReaction direction="left-to-right" evidence="8">
        <dbReference type="Rhea" id="RHEA:45645"/>
    </physiologicalReaction>
</comment>
<organism evidence="11 12">
    <name type="scientific">Alligator mississippiensis</name>
    <name type="common">American alligator</name>
    <dbReference type="NCBI Taxonomy" id="8496"/>
    <lineage>
        <taxon>Eukaryota</taxon>
        <taxon>Metazoa</taxon>
        <taxon>Chordata</taxon>
        <taxon>Craniata</taxon>
        <taxon>Vertebrata</taxon>
        <taxon>Euteleostomi</taxon>
        <taxon>Archelosauria</taxon>
        <taxon>Archosauria</taxon>
        <taxon>Crocodylia</taxon>
        <taxon>Alligatoridae</taxon>
        <taxon>Alligatorinae</taxon>
        <taxon>Alligator</taxon>
    </lineage>
</organism>
<evidence type="ECO:0000256" key="8">
    <source>
        <dbReference type="ARBA" id="ARBA00049371"/>
    </source>
</evidence>
<feature type="transmembrane region" description="Helical" evidence="9">
    <location>
        <begin position="63"/>
        <end position="85"/>
    </location>
</feature>
<feature type="domain" description="Endonuclease/exonuclease/phosphatase" evidence="10">
    <location>
        <begin position="187"/>
        <end position="469"/>
    </location>
</feature>
<dbReference type="GO" id="GO:0005576">
    <property type="term" value="C:extracellular region"/>
    <property type="evidence" value="ECO:0007669"/>
    <property type="project" value="InterPro"/>
</dbReference>
<dbReference type="InterPro" id="IPR036691">
    <property type="entry name" value="Endo/exonu/phosph_ase_sf"/>
</dbReference>
<dbReference type="Gene3D" id="3.60.10.10">
    <property type="entry name" value="Endonuclease/exonuclease/phosphatase"/>
    <property type="match status" value="1"/>
</dbReference>
<keyword evidence="9" id="KW-1133">Transmembrane helix</keyword>
<feature type="transmembrane region" description="Helical" evidence="9">
    <location>
        <begin position="12"/>
        <end position="31"/>
    </location>
</feature>
<dbReference type="Proteomes" id="UP000050525">
    <property type="component" value="Unassembled WGS sequence"/>
</dbReference>
<dbReference type="EMBL" id="AKHW03005418">
    <property type="protein sequence ID" value="KYO27058.1"/>
    <property type="molecule type" value="Genomic_DNA"/>
</dbReference>
<evidence type="ECO:0000313" key="12">
    <source>
        <dbReference type="Proteomes" id="UP000050525"/>
    </source>
</evidence>
<name>A0A151MR93_ALLMI</name>
<comment type="caution">
    <text evidence="11">The sequence shown here is derived from an EMBL/GenBank/DDBJ whole genome shotgun (WGS) entry which is preliminary data.</text>
</comment>
<dbReference type="GO" id="GO:0006684">
    <property type="term" value="P:sphingomyelin metabolic process"/>
    <property type="evidence" value="ECO:0007669"/>
    <property type="project" value="TreeGrafter"/>
</dbReference>
<sequence length="481" mass="53656">MVLRESPFPNRVLGGLYGLAQGLLYPSFWAANCLLDLKETTVEREQHRLQRCPPYALQATAKGLALVLLFVFSLPVALLGLVLWLPLQAARRPFAYQHTMPAEPWQGWELPGRDRAFSFVTANVCLLPDGLAKFSNLGQTRQRAAILAKRLTSPTSSYGAMHHNPQVPGAHGHRDKPEGRITASLPPELDFLCLQEVFDGQAAAVLRRQLGVRFEHILYDVGVYGFYRGCNFKVLNSGLFLASRYPVLDVQYHCYPNSTVEDALAAKGMLSVQVLLGMTQGKRIVGYISCTHLFAPADGAQIRSEQLTLGLRWIQQFQEMQAQPGDLVAFDVLCGDLNFDNCSIGDKVEQTHALFHWYQDPCRLEPQKDKAWAVGTLLRYLKIHDEAVSNPENLESTLEHREGQHEYLEPPILSDGRPDPAAEKTDWRGRRIDYILHRAQPDPGPGPLSLHSEVETVSFITCLADCSDHMALGLRLSVSPA</sequence>
<dbReference type="PANTHER" id="PTHR16320">
    <property type="entry name" value="SPHINGOMYELINASE FAMILY MEMBER"/>
    <property type="match status" value="1"/>
</dbReference>
<dbReference type="GeneID" id="106737561"/>
<keyword evidence="9" id="KW-0812">Transmembrane</keyword>
<evidence type="ECO:0000256" key="1">
    <source>
        <dbReference type="ARBA" id="ARBA00004760"/>
    </source>
</evidence>
<comment type="pathway">
    <text evidence="2">Sphingolipid metabolism.</text>
</comment>
<evidence type="ECO:0000256" key="2">
    <source>
        <dbReference type="ARBA" id="ARBA00004991"/>
    </source>
</evidence>
<dbReference type="InterPro" id="IPR038772">
    <property type="entry name" value="Sph/SMPD2-like"/>
</dbReference>
<dbReference type="GO" id="GO:0005737">
    <property type="term" value="C:cytoplasm"/>
    <property type="evidence" value="ECO:0007669"/>
    <property type="project" value="TreeGrafter"/>
</dbReference>
<keyword evidence="5" id="KW-0378">Hydrolase</keyword>
<evidence type="ECO:0000256" key="4">
    <source>
        <dbReference type="ARBA" id="ARBA00012369"/>
    </source>
</evidence>
<keyword evidence="12" id="KW-1185">Reference proteome</keyword>
<dbReference type="OrthoDB" id="40902at2759"/>
<comment type="pathway">
    <text evidence="1">Lipid metabolism; sphingolipid metabolism.</text>
</comment>